<comment type="caution">
    <text evidence="2">The sequence shown here is derived from an EMBL/GenBank/DDBJ whole genome shotgun (WGS) entry which is preliminary data.</text>
</comment>
<dbReference type="InterPro" id="IPR036047">
    <property type="entry name" value="F-box-like_dom_sf"/>
</dbReference>
<reference evidence="2" key="1">
    <citation type="journal article" date="2019" name="BMC Genomics">
        <title>A new reference genome for Sorghum bicolor reveals high levels of sequence similarity between sweet and grain genotypes: implications for the genetics of sugar metabolism.</title>
        <authorList>
            <person name="Cooper E.A."/>
            <person name="Brenton Z.W."/>
            <person name="Flinn B.S."/>
            <person name="Jenkins J."/>
            <person name="Shu S."/>
            <person name="Flowers D."/>
            <person name="Luo F."/>
            <person name="Wang Y."/>
            <person name="Xia P."/>
            <person name="Barry K."/>
            <person name="Daum C."/>
            <person name="Lipzen A."/>
            <person name="Yoshinaga Y."/>
            <person name="Schmutz J."/>
            <person name="Saski C."/>
            <person name="Vermerris W."/>
            <person name="Kresovich S."/>
        </authorList>
    </citation>
    <scope>NUCLEOTIDE SEQUENCE</scope>
</reference>
<gene>
    <name evidence="2" type="ORF">BDA96_02G023200</name>
</gene>
<evidence type="ECO:0000259" key="1">
    <source>
        <dbReference type="Pfam" id="PF23635"/>
    </source>
</evidence>
<name>A0A921RJN3_SORBI</name>
<dbReference type="EMBL" id="CM027681">
    <property type="protein sequence ID" value="KAG0541516.1"/>
    <property type="molecule type" value="Genomic_DNA"/>
</dbReference>
<reference evidence="2" key="2">
    <citation type="submission" date="2020-10" db="EMBL/GenBank/DDBJ databases">
        <authorList>
            <person name="Cooper E.A."/>
            <person name="Brenton Z.W."/>
            <person name="Flinn B.S."/>
            <person name="Jenkins J."/>
            <person name="Shu S."/>
            <person name="Flowers D."/>
            <person name="Luo F."/>
            <person name="Wang Y."/>
            <person name="Xia P."/>
            <person name="Barry K."/>
            <person name="Daum C."/>
            <person name="Lipzen A."/>
            <person name="Yoshinaga Y."/>
            <person name="Schmutz J."/>
            <person name="Saski C."/>
            <person name="Vermerris W."/>
            <person name="Kresovich S."/>
        </authorList>
    </citation>
    <scope>NUCLEOTIDE SEQUENCE</scope>
</reference>
<feature type="domain" description="F-box protein AT5G49610-like beta-propeller" evidence="1">
    <location>
        <begin position="103"/>
        <end position="361"/>
    </location>
</feature>
<dbReference type="AlphaFoldDB" id="A0A921RJN3"/>
<accession>A0A921RJN3</accession>
<dbReference type="PANTHER" id="PTHR32133:SF356">
    <property type="entry name" value="F-BOX DOMAIN-CONTAINING PROTEIN"/>
    <property type="match status" value="1"/>
</dbReference>
<proteinExistence type="predicted"/>
<dbReference type="Proteomes" id="UP000807115">
    <property type="component" value="Chromosome 2"/>
</dbReference>
<dbReference type="InterPro" id="IPR056594">
    <property type="entry name" value="AT5G49610-like_b-prop"/>
</dbReference>
<dbReference type="Pfam" id="PF23635">
    <property type="entry name" value="Beta-prop_AT5G49610-like"/>
    <property type="match status" value="1"/>
</dbReference>
<organism evidence="2 3">
    <name type="scientific">Sorghum bicolor</name>
    <name type="common">Sorghum</name>
    <name type="synonym">Sorghum vulgare</name>
    <dbReference type="NCBI Taxonomy" id="4558"/>
    <lineage>
        <taxon>Eukaryota</taxon>
        <taxon>Viridiplantae</taxon>
        <taxon>Streptophyta</taxon>
        <taxon>Embryophyta</taxon>
        <taxon>Tracheophyta</taxon>
        <taxon>Spermatophyta</taxon>
        <taxon>Magnoliopsida</taxon>
        <taxon>Liliopsida</taxon>
        <taxon>Poales</taxon>
        <taxon>Poaceae</taxon>
        <taxon>PACMAD clade</taxon>
        <taxon>Panicoideae</taxon>
        <taxon>Andropogonodae</taxon>
        <taxon>Andropogoneae</taxon>
        <taxon>Sorghinae</taxon>
        <taxon>Sorghum</taxon>
    </lineage>
</organism>
<dbReference type="PANTHER" id="PTHR32133">
    <property type="entry name" value="OS07G0120400 PROTEIN"/>
    <property type="match status" value="1"/>
</dbReference>
<evidence type="ECO:0000313" key="2">
    <source>
        <dbReference type="EMBL" id="KAG0541516.1"/>
    </source>
</evidence>
<evidence type="ECO:0000313" key="3">
    <source>
        <dbReference type="Proteomes" id="UP000807115"/>
    </source>
</evidence>
<sequence>MPPPPPPDLVHDAISEILLRLLPDEPQWLFRAALVCKSWLRTLTGPAFLRRYRDFHGAPPLLSLVNGEKAIKTGQGRRFIPTTAVPAFLIPESDDTPYAWPFDCRHGRVLLGMYRSACYLVYDPVTGDRRRVPEQAIGIQWMLMFRSATAVFCAAAGCDHLDCHGGPFCLVCVFTDYTRPTTTMSVTMYSSEIGVWSAPVTLDNVPYVPYSRGPLIGDEIYFALLEAATIVKYDWANNSLSMVKPQPPAMHDGFVLMEMEDHSLGLAGIEDSTLHLWSRRVSLEGIAEWVQCRVIDLEKKMPMANPSDSASVVGFAEGVDIIFVSTGVGLFLMELKSGRVRKVSEPGCFFKILPYMRFYTPDRLLGVPADL</sequence>
<dbReference type="SUPFAM" id="SSF81383">
    <property type="entry name" value="F-box domain"/>
    <property type="match status" value="1"/>
</dbReference>
<protein>
    <recommendedName>
        <fullName evidence="1">F-box protein AT5G49610-like beta-propeller domain-containing protein</fullName>
    </recommendedName>
</protein>